<evidence type="ECO:0000313" key="2">
    <source>
        <dbReference type="Proteomes" id="UP000072618"/>
    </source>
</evidence>
<reference evidence="1 2" key="1">
    <citation type="submission" date="2016-02" db="EMBL/GenBank/DDBJ databases">
        <authorList>
            <consortium name="Pathogen Informatics"/>
        </authorList>
    </citation>
    <scope>NUCLEOTIDE SEQUENCE [LARGE SCALE GENOMIC DNA]</scope>
    <source>
        <strain evidence="1 2">LSS32</strain>
    </source>
</reference>
<dbReference type="EMBL" id="FIGJ01000009">
    <property type="protein sequence ID" value="CYU60379.1"/>
    <property type="molecule type" value="Genomic_DNA"/>
</dbReference>
<name>A0A0Z8EE44_STRSU</name>
<accession>A0A0Z8EE44</accession>
<proteinExistence type="predicted"/>
<organism evidence="1 2">
    <name type="scientific">Streptococcus suis</name>
    <dbReference type="NCBI Taxonomy" id="1307"/>
    <lineage>
        <taxon>Bacteria</taxon>
        <taxon>Bacillati</taxon>
        <taxon>Bacillota</taxon>
        <taxon>Bacilli</taxon>
        <taxon>Lactobacillales</taxon>
        <taxon>Streptococcaceae</taxon>
        <taxon>Streptococcus</taxon>
    </lineage>
</organism>
<evidence type="ECO:0000313" key="1">
    <source>
        <dbReference type="EMBL" id="CYU60379.1"/>
    </source>
</evidence>
<protein>
    <submittedName>
        <fullName evidence="1">Uncharacterized protein</fullName>
    </submittedName>
</protein>
<dbReference type="RefSeq" id="WP_153602102.1">
    <property type="nucleotide sequence ID" value="NZ_CEEO01000018.1"/>
</dbReference>
<dbReference type="AlphaFoldDB" id="A0A0Z8EE44"/>
<dbReference type="Proteomes" id="UP000072618">
    <property type="component" value="Unassembled WGS sequence"/>
</dbReference>
<gene>
    <name evidence="1" type="ORF">ERS132394_00991</name>
</gene>
<sequence length="77" mass="8505">MATKLFFSDGMKSRFVISTDLLVEQSGSGKVIHDGSAHSHGIIDIEANGANTKVDKRMIEGELCATQGFYFKFLFLF</sequence>